<dbReference type="InterPro" id="IPR005183">
    <property type="entry name" value="DUF305_CopM-like"/>
</dbReference>
<dbReference type="PANTHER" id="PTHR36933:SF1">
    <property type="entry name" value="SLL0788 PROTEIN"/>
    <property type="match status" value="1"/>
</dbReference>
<feature type="domain" description="DUF305" evidence="2">
    <location>
        <begin position="87"/>
        <end position="229"/>
    </location>
</feature>
<evidence type="ECO:0000313" key="4">
    <source>
        <dbReference type="Proteomes" id="UP000618986"/>
    </source>
</evidence>
<dbReference type="InterPro" id="IPR012347">
    <property type="entry name" value="Ferritin-like"/>
</dbReference>
<evidence type="ECO:0000313" key="3">
    <source>
        <dbReference type="EMBL" id="MBB5114314.1"/>
    </source>
</evidence>
<dbReference type="Proteomes" id="UP000618986">
    <property type="component" value="Unassembled WGS sequence"/>
</dbReference>
<feature type="region of interest" description="Disordered" evidence="1">
    <location>
        <begin position="29"/>
        <end position="79"/>
    </location>
</feature>
<name>A0ABR6MG03_MICEC</name>
<dbReference type="Pfam" id="PF03713">
    <property type="entry name" value="DUF305"/>
    <property type="match status" value="1"/>
</dbReference>
<evidence type="ECO:0000256" key="1">
    <source>
        <dbReference type="SAM" id="MobiDB-lite"/>
    </source>
</evidence>
<dbReference type="EMBL" id="JACHJC010000001">
    <property type="protein sequence ID" value="MBB5114314.1"/>
    <property type="molecule type" value="Genomic_DNA"/>
</dbReference>
<reference evidence="3 4" key="1">
    <citation type="submission" date="2020-08" db="EMBL/GenBank/DDBJ databases">
        <title>Sequencing the genomes of 1000 actinobacteria strains.</title>
        <authorList>
            <person name="Klenk H.-P."/>
        </authorList>
    </citation>
    <scope>NUCLEOTIDE SEQUENCE [LARGE SCALE GENOMIC DNA]</scope>
    <source>
        <strain evidence="3 4">DSM 43036</strain>
    </source>
</reference>
<gene>
    <name evidence="3" type="ORF">FHU28_004153</name>
</gene>
<sequence length="231" mass="24553">MTSRQARVWVGVTALVMLVVIGGLALAGRDDTRPPTAAGNAATGAPSASATPSAPPLLVPGRPGESAATRAPDQVRGASTPRWNSLDVWYVRMMIPHHEQALEMATLAPDRAADPRIRAVADRIRAAQGPEVGLLRAWLSTRDLPADVPGHDHGSMRGMQSAEAMRQLADARGAAFDKLFVRMMTDHHQGAIVMSTDLLKVGADQAMQEFATGVAVEQSAEITRMRALLTP</sequence>
<comment type="caution">
    <text evidence="3">The sequence shown here is derived from an EMBL/GenBank/DDBJ whole genome shotgun (WGS) entry which is preliminary data.</text>
</comment>
<keyword evidence="4" id="KW-1185">Reference proteome</keyword>
<evidence type="ECO:0000259" key="2">
    <source>
        <dbReference type="Pfam" id="PF03713"/>
    </source>
</evidence>
<dbReference type="Gene3D" id="1.20.1260.10">
    <property type="match status" value="1"/>
</dbReference>
<organism evidence="3 4">
    <name type="scientific">Micromonospora echinospora</name>
    <name type="common">Micromonospora purpurea</name>
    <dbReference type="NCBI Taxonomy" id="1877"/>
    <lineage>
        <taxon>Bacteria</taxon>
        <taxon>Bacillati</taxon>
        <taxon>Actinomycetota</taxon>
        <taxon>Actinomycetes</taxon>
        <taxon>Micromonosporales</taxon>
        <taxon>Micromonosporaceae</taxon>
        <taxon>Micromonospora</taxon>
    </lineage>
</organism>
<dbReference type="RefSeq" id="WP_184686186.1">
    <property type="nucleotide sequence ID" value="NZ_JACHJC010000001.1"/>
</dbReference>
<proteinExistence type="predicted"/>
<feature type="compositionally biased region" description="Low complexity" evidence="1">
    <location>
        <begin position="34"/>
        <end position="52"/>
    </location>
</feature>
<accession>A0ABR6MG03</accession>
<dbReference type="PANTHER" id="PTHR36933">
    <property type="entry name" value="SLL0788 PROTEIN"/>
    <property type="match status" value="1"/>
</dbReference>
<dbReference type="GeneID" id="300294699"/>
<protein>
    <submittedName>
        <fullName evidence="3">Uncharacterized protein (DUF305 family)</fullName>
    </submittedName>
</protein>